<organism evidence="1 2">
    <name type="scientific">Rhynchophorus ferrugineus</name>
    <name type="common">Red palm weevil</name>
    <name type="synonym">Curculio ferrugineus</name>
    <dbReference type="NCBI Taxonomy" id="354439"/>
    <lineage>
        <taxon>Eukaryota</taxon>
        <taxon>Metazoa</taxon>
        <taxon>Ecdysozoa</taxon>
        <taxon>Arthropoda</taxon>
        <taxon>Hexapoda</taxon>
        <taxon>Insecta</taxon>
        <taxon>Pterygota</taxon>
        <taxon>Neoptera</taxon>
        <taxon>Endopterygota</taxon>
        <taxon>Coleoptera</taxon>
        <taxon>Polyphaga</taxon>
        <taxon>Cucujiformia</taxon>
        <taxon>Curculionidae</taxon>
        <taxon>Dryophthorinae</taxon>
        <taxon>Rhynchophorus</taxon>
    </lineage>
</organism>
<dbReference type="EMBL" id="JAACXV010014547">
    <property type="protein sequence ID" value="KAF7266393.1"/>
    <property type="molecule type" value="Genomic_DNA"/>
</dbReference>
<reference evidence="1" key="1">
    <citation type="submission" date="2020-08" db="EMBL/GenBank/DDBJ databases">
        <title>Genome sequencing and assembly of the red palm weevil Rhynchophorus ferrugineus.</title>
        <authorList>
            <person name="Dias G.B."/>
            <person name="Bergman C.M."/>
            <person name="Manee M."/>
        </authorList>
    </citation>
    <scope>NUCLEOTIDE SEQUENCE</scope>
    <source>
        <strain evidence="1">AA-2017</strain>
        <tissue evidence="1">Whole larva</tissue>
    </source>
</reference>
<evidence type="ECO:0000313" key="1">
    <source>
        <dbReference type="EMBL" id="KAF7266393.1"/>
    </source>
</evidence>
<gene>
    <name evidence="1" type="ORF">GWI33_020270</name>
</gene>
<dbReference type="AlphaFoldDB" id="A0A834HRH2"/>
<keyword evidence="2" id="KW-1185">Reference proteome</keyword>
<protein>
    <submittedName>
        <fullName evidence="1">Uncharacterized protein</fullName>
    </submittedName>
</protein>
<comment type="caution">
    <text evidence="1">The sequence shown here is derived from an EMBL/GenBank/DDBJ whole genome shotgun (WGS) entry which is preliminary data.</text>
</comment>
<sequence>MEKDAMHRKKLENKLSRFVNGKLEEQNSTSGLGENKSLVVNVRSRIFRLPSARGVVTGRRERRFTTIRGPTGTNDNG</sequence>
<proteinExistence type="predicted"/>
<dbReference type="Proteomes" id="UP000625711">
    <property type="component" value="Unassembled WGS sequence"/>
</dbReference>
<name>A0A834HRH2_RHYFE</name>
<evidence type="ECO:0000313" key="2">
    <source>
        <dbReference type="Proteomes" id="UP000625711"/>
    </source>
</evidence>
<accession>A0A834HRH2</accession>